<dbReference type="CDD" id="cd14686">
    <property type="entry name" value="bZIP"/>
    <property type="match status" value="1"/>
</dbReference>
<organism evidence="2 3">
    <name type="scientific">Tissierella pigra</name>
    <dbReference type="NCBI Taxonomy" id="2607614"/>
    <lineage>
        <taxon>Bacteria</taxon>
        <taxon>Bacillati</taxon>
        <taxon>Bacillota</taxon>
        <taxon>Tissierellia</taxon>
        <taxon>Tissierellales</taxon>
        <taxon>Tissierellaceae</taxon>
        <taxon>Tissierella</taxon>
    </lineage>
</organism>
<feature type="coiled-coil region" evidence="1">
    <location>
        <begin position="68"/>
        <end position="102"/>
    </location>
</feature>
<dbReference type="EMBL" id="VUNQ01000021">
    <property type="protein sequence ID" value="MSU01921.1"/>
    <property type="molecule type" value="Genomic_DNA"/>
</dbReference>
<dbReference type="Proteomes" id="UP000469523">
    <property type="component" value="Unassembled WGS sequence"/>
</dbReference>
<dbReference type="RefSeq" id="WP_154440440.1">
    <property type="nucleotide sequence ID" value="NZ_VUNQ01000021.1"/>
</dbReference>
<reference evidence="2 3" key="1">
    <citation type="submission" date="2019-09" db="EMBL/GenBank/DDBJ databases">
        <title>In-depth cultivation of the pig gut microbiome towards novel bacterial diversity and tailored functional studies.</title>
        <authorList>
            <person name="Wylensek D."/>
            <person name="Hitch T.C.A."/>
            <person name="Clavel T."/>
        </authorList>
    </citation>
    <scope>NUCLEOTIDE SEQUENCE [LARGE SCALE GENOMIC DNA]</scope>
    <source>
        <strain evidence="2 3">WCA3-693-APC-4?</strain>
    </source>
</reference>
<dbReference type="Gene3D" id="1.20.5.340">
    <property type="match status" value="1"/>
</dbReference>
<evidence type="ECO:0000313" key="2">
    <source>
        <dbReference type="EMBL" id="MSU01921.1"/>
    </source>
</evidence>
<sequence>MSKVLHYYAKINENDVCYGFESLTKKFREDEKPSNLVYLPDYNESVLWRKWDTDLRAWSGETYEPSTDTILQDKVEQLEEENQQLSSQVNSLESTLQNVNATNETLVQSIAELTAMIATMQTP</sequence>
<dbReference type="AlphaFoldDB" id="A0A6N7XIM2"/>
<protein>
    <submittedName>
        <fullName evidence="2">Uncharacterized protein</fullName>
    </submittedName>
</protein>
<keyword evidence="1" id="KW-0175">Coiled coil</keyword>
<comment type="caution">
    <text evidence="2">The sequence shown here is derived from an EMBL/GenBank/DDBJ whole genome shotgun (WGS) entry which is preliminary data.</text>
</comment>
<evidence type="ECO:0000256" key="1">
    <source>
        <dbReference type="SAM" id="Coils"/>
    </source>
</evidence>
<accession>A0A6N7XIM2</accession>
<gene>
    <name evidence="2" type="ORF">FYJ83_10615</name>
</gene>
<name>A0A6N7XIM2_9FIRM</name>
<evidence type="ECO:0000313" key="3">
    <source>
        <dbReference type="Proteomes" id="UP000469523"/>
    </source>
</evidence>
<proteinExistence type="predicted"/>
<keyword evidence="3" id="KW-1185">Reference proteome</keyword>